<evidence type="ECO:0000256" key="6">
    <source>
        <dbReference type="ARBA" id="ARBA00022448"/>
    </source>
</evidence>
<keyword evidence="9" id="KW-0249">Electron transport</keyword>
<reference evidence="15 17" key="2">
    <citation type="submission" date="2018-03" db="EMBL/GenBank/DDBJ databases">
        <authorList>
            <person name="Fogelqvist J."/>
        </authorList>
    </citation>
    <scope>NUCLEOTIDE SEQUENCE [LARGE SCALE GENOMIC DNA]</scope>
</reference>
<evidence type="ECO:0000256" key="7">
    <source>
        <dbReference type="ARBA" id="ARBA00022660"/>
    </source>
</evidence>
<keyword evidence="10 15" id="KW-0496">Mitochondrion</keyword>
<evidence type="ECO:0000256" key="13">
    <source>
        <dbReference type="SAM" id="MobiDB-lite"/>
    </source>
</evidence>
<comment type="subcellular location">
    <subcellularLocation>
        <location evidence="3">Mitochondrion inner membrane</location>
        <topology evidence="3">Peripheral membrane protein</topology>
    </subcellularLocation>
    <subcellularLocation>
        <location evidence="2">Mitochondrion intermembrane space</location>
    </subcellularLocation>
</comment>
<reference evidence="14 16" key="1">
    <citation type="submission" date="2015-02" db="EMBL/GenBank/DDBJ databases">
        <authorList>
            <person name="Chooi Y.-H."/>
        </authorList>
    </citation>
    <scope>NUCLEOTIDE SEQUENCE [LARGE SCALE GENOMIC DNA]</scope>
    <source>
        <strain evidence="14">E3</strain>
    </source>
</reference>
<dbReference type="InterPro" id="IPR008698">
    <property type="entry name" value="NDUB7"/>
</dbReference>
<evidence type="ECO:0000256" key="3">
    <source>
        <dbReference type="ARBA" id="ARBA00004637"/>
    </source>
</evidence>
<evidence type="ECO:0000256" key="4">
    <source>
        <dbReference type="ARBA" id="ARBA00008006"/>
    </source>
</evidence>
<dbReference type="EMBL" id="OVEO01000005">
    <property type="protein sequence ID" value="SPQ96216.1"/>
    <property type="molecule type" value="Genomic_DNA"/>
</dbReference>
<keyword evidence="11" id="KW-0472">Membrane</keyword>
<dbReference type="AlphaFoldDB" id="A0A0G4IJS8"/>
<dbReference type="OMA" id="YRDSCAN"/>
<evidence type="ECO:0000313" key="15">
    <source>
        <dbReference type="EMBL" id="SPQ96216.1"/>
    </source>
</evidence>
<proteinExistence type="inferred from homology"/>
<keyword evidence="12" id="KW-1015">Disulfide bond</keyword>
<dbReference type="STRING" id="37360.A0A0G4IJS8"/>
<keyword evidence="8" id="KW-0999">Mitochondrion inner membrane</keyword>
<dbReference type="Pfam" id="PF05676">
    <property type="entry name" value="NDUF_B7"/>
    <property type="match status" value="1"/>
</dbReference>
<dbReference type="EMBL" id="CDSF01000013">
    <property type="protein sequence ID" value="CEO95335.1"/>
    <property type="molecule type" value="Genomic_DNA"/>
</dbReference>
<evidence type="ECO:0000256" key="9">
    <source>
        <dbReference type="ARBA" id="ARBA00022982"/>
    </source>
</evidence>
<accession>A0A0G4IJS8</accession>
<feature type="region of interest" description="Disordered" evidence="13">
    <location>
        <begin position="1"/>
        <end position="21"/>
    </location>
</feature>
<keyword evidence="6" id="KW-0813">Transport</keyword>
<evidence type="ECO:0000256" key="8">
    <source>
        <dbReference type="ARBA" id="ARBA00022792"/>
    </source>
</evidence>
<evidence type="ECO:0000313" key="14">
    <source>
        <dbReference type="EMBL" id="CEO95335.1"/>
    </source>
</evidence>
<evidence type="ECO:0000256" key="5">
    <source>
        <dbReference type="ARBA" id="ARBA00018677"/>
    </source>
</evidence>
<dbReference type="PANTHER" id="PTHR20900">
    <property type="entry name" value="NADH:UBIQUINONE OXIDOREDUCTASE B18-LIKE SUBUNIT"/>
    <property type="match status" value="1"/>
</dbReference>
<comment type="function">
    <text evidence="1">Accessory subunit of the mitochondrial membrane respiratory chain NADH dehydrogenase (Complex I), that is believed not to be involved in catalysis. Complex I functions in the transfer of electrons from NADH to the respiratory chain. The immediate electron acceptor for the enzyme is believed to be ubiquinone.</text>
</comment>
<sequence length="87" mass="10345">MGGAGDHSWIDEYSKVPPPTQDELDAAYVPFELRDSCTHLLLPLNMCRQDNRFVPWKCTQLRHAYEKCQYEDYLRRKARKEALDREK</sequence>
<evidence type="ECO:0000256" key="2">
    <source>
        <dbReference type="ARBA" id="ARBA00004569"/>
    </source>
</evidence>
<evidence type="ECO:0000313" key="16">
    <source>
        <dbReference type="Proteomes" id="UP000039324"/>
    </source>
</evidence>
<name>A0A0G4IJS8_PLABS</name>
<evidence type="ECO:0000313" key="17">
    <source>
        <dbReference type="Proteomes" id="UP000290189"/>
    </source>
</evidence>
<keyword evidence="7" id="KW-0679">Respiratory chain</keyword>
<organism evidence="14 16">
    <name type="scientific">Plasmodiophora brassicae</name>
    <name type="common">Clubroot disease agent</name>
    <dbReference type="NCBI Taxonomy" id="37360"/>
    <lineage>
        <taxon>Eukaryota</taxon>
        <taxon>Sar</taxon>
        <taxon>Rhizaria</taxon>
        <taxon>Endomyxa</taxon>
        <taxon>Phytomyxea</taxon>
        <taxon>Plasmodiophorida</taxon>
        <taxon>Plasmodiophoridae</taxon>
        <taxon>Plasmodiophora</taxon>
    </lineage>
</organism>
<evidence type="ECO:0000256" key="12">
    <source>
        <dbReference type="ARBA" id="ARBA00023157"/>
    </source>
</evidence>
<evidence type="ECO:0000256" key="10">
    <source>
        <dbReference type="ARBA" id="ARBA00023128"/>
    </source>
</evidence>
<dbReference type="Proteomes" id="UP000290189">
    <property type="component" value="Unassembled WGS sequence"/>
</dbReference>
<protein>
    <recommendedName>
        <fullName evidence="5">NADH dehydrogenase [ubiquinone] 1 beta subcomplex subunit 7</fullName>
    </recommendedName>
</protein>
<geneLocation type="mitochondrion" evidence="15"/>
<comment type="similarity">
    <text evidence="4">Belongs to the complex I NDUFB7 subunit family.</text>
</comment>
<dbReference type="GO" id="GO:0005743">
    <property type="term" value="C:mitochondrial inner membrane"/>
    <property type="evidence" value="ECO:0007669"/>
    <property type="project" value="UniProtKB-SubCell"/>
</dbReference>
<dbReference type="GO" id="GO:0005758">
    <property type="term" value="C:mitochondrial intermembrane space"/>
    <property type="evidence" value="ECO:0007669"/>
    <property type="project" value="UniProtKB-SubCell"/>
</dbReference>
<dbReference type="Proteomes" id="UP000039324">
    <property type="component" value="Unassembled WGS sequence"/>
</dbReference>
<dbReference type="OrthoDB" id="268414at2759"/>
<gene>
    <name evidence="14" type="ORF">PBRA_004101</name>
    <name evidence="15" type="ORF">PLBR_LOCUS3431</name>
</gene>
<evidence type="ECO:0000256" key="11">
    <source>
        <dbReference type="ARBA" id="ARBA00023136"/>
    </source>
</evidence>
<evidence type="ECO:0000256" key="1">
    <source>
        <dbReference type="ARBA" id="ARBA00003195"/>
    </source>
</evidence>
<keyword evidence="16" id="KW-1185">Reference proteome</keyword>
<dbReference type="PANTHER" id="PTHR20900:SF0">
    <property type="entry name" value="NADH DEHYDROGENASE [UBIQUINONE] 1 BETA SUBCOMPLEX SUBUNIT 7"/>
    <property type="match status" value="1"/>
</dbReference>